<dbReference type="EMBL" id="CP168151">
    <property type="protein sequence ID" value="XFD38765.1"/>
    <property type="molecule type" value="Genomic_DNA"/>
</dbReference>
<evidence type="ECO:0000313" key="2">
    <source>
        <dbReference type="Proteomes" id="UP001149860"/>
    </source>
</evidence>
<dbReference type="Proteomes" id="UP001149860">
    <property type="component" value="Chromosome"/>
</dbReference>
<keyword evidence="2" id="KW-1185">Reference proteome</keyword>
<accession>A0ACD5DCI2</accession>
<keyword evidence="1" id="KW-0436">Ligase</keyword>
<name>A0ACD5DCI2_9LACO</name>
<gene>
    <name evidence="1" type="ORF">O0236_004840</name>
</gene>
<dbReference type="EC" id="6.3.3.2" evidence="1"/>
<sequence length="179" mass="19909">MNKKDIRAEVIPILTEYLKTDDGQKNAHNLYLQLFSSPLFKSSQTIGVTLSMAGELDTQPIIDQGNATGKRMVIPRTLPNFKMEFVELNSETSLEKTKFGVSEPINGSVINASDIDLIVVPGLAFAPDGARVGFGAGFYDRYLRNYVGETVSLALKPQYFPVAKWDVTDYDVLIKNIYH</sequence>
<protein>
    <submittedName>
        <fullName evidence="1">5-formyltetrahydrofolate cyclo-ligase</fullName>
        <ecNumber evidence="1">6.3.3.2</ecNumber>
    </submittedName>
</protein>
<organism evidence="1 2">
    <name type="scientific">Lentilactobacillus terminaliae</name>
    <dbReference type="NCBI Taxonomy" id="3003483"/>
    <lineage>
        <taxon>Bacteria</taxon>
        <taxon>Bacillati</taxon>
        <taxon>Bacillota</taxon>
        <taxon>Bacilli</taxon>
        <taxon>Lactobacillales</taxon>
        <taxon>Lactobacillaceae</taxon>
        <taxon>Lentilactobacillus</taxon>
    </lineage>
</organism>
<reference evidence="1" key="1">
    <citation type="submission" date="2024-08" db="EMBL/GenBank/DDBJ databases">
        <title>Lentilactobacillus sp. nov., isolated from tree bark.</title>
        <authorList>
            <person name="Phuengjayaem S."/>
            <person name="Tanasupawat S."/>
        </authorList>
    </citation>
    <scope>NUCLEOTIDE SEQUENCE</scope>
    <source>
        <strain evidence="1">SPB1-3</strain>
    </source>
</reference>
<proteinExistence type="predicted"/>
<evidence type="ECO:0000313" key="1">
    <source>
        <dbReference type="EMBL" id="XFD38765.1"/>
    </source>
</evidence>